<dbReference type="AlphaFoldDB" id="X1S183"/>
<evidence type="ECO:0000313" key="2">
    <source>
        <dbReference type="EMBL" id="GAI72936.1"/>
    </source>
</evidence>
<dbReference type="Pfam" id="PF08291">
    <property type="entry name" value="Peptidase_M15_3"/>
    <property type="match status" value="1"/>
</dbReference>
<dbReference type="Gene3D" id="3.30.1380.10">
    <property type="match status" value="1"/>
</dbReference>
<feature type="domain" description="Peptidase M15A C-terminal" evidence="1">
    <location>
        <begin position="10"/>
        <end position="122"/>
    </location>
</feature>
<dbReference type="SUPFAM" id="SSF55166">
    <property type="entry name" value="Hedgehog/DD-peptidase"/>
    <property type="match status" value="1"/>
</dbReference>
<evidence type="ECO:0000259" key="1">
    <source>
        <dbReference type="Pfam" id="PF08291"/>
    </source>
</evidence>
<dbReference type="EMBL" id="BARW01012615">
    <property type="protein sequence ID" value="GAI72936.1"/>
    <property type="molecule type" value="Genomic_DNA"/>
</dbReference>
<proteinExistence type="predicted"/>
<dbReference type="InterPro" id="IPR009045">
    <property type="entry name" value="Zn_M74/Hedgehog-like"/>
</dbReference>
<name>X1S183_9ZZZZ</name>
<reference evidence="2" key="1">
    <citation type="journal article" date="2014" name="Front. Microbiol.">
        <title>High frequency of phylogenetically diverse reductive dehalogenase-homologous genes in deep subseafloor sedimentary metagenomes.</title>
        <authorList>
            <person name="Kawai M."/>
            <person name="Futagami T."/>
            <person name="Toyoda A."/>
            <person name="Takaki Y."/>
            <person name="Nishi S."/>
            <person name="Hori S."/>
            <person name="Arai W."/>
            <person name="Tsubouchi T."/>
            <person name="Morono Y."/>
            <person name="Uchiyama I."/>
            <person name="Ito T."/>
            <person name="Fujiyama A."/>
            <person name="Inagaki F."/>
            <person name="Takami H."/>
        </authorList>
    </citation>
    <scope>NUCLEOTIDE SEQUENCE</scope>
    <source>
        <strain evidence="2">Expedition CK06-06</strain>
    </source>
</reference>
<dbReference type="InterPro" id="IPR013230">
    <property type="entry name" value="Peptidase_M15A_C"/>
</dbReference>
<gene>
    <name evidence="2" type="ORF">S12H4_23650</name>
</gene>
<sequence>MNKYENLTDNFSYKEFFSGDRKLGKNSIEPPEQYFEYIMACAMQLQYVRDIIKKPIIITSGYRTKEWNKVCGGSASSYHLQGLAADSRAVGLPLFLYFSHLLKYTSFNGFGYYRWKNFVHCDLRNHRDFTIFKY</sequence>
<organism evidence="2">
    <name type="scientific">marine sediment metagenome</name>
    <dbReference type="NCBI Taxonomy" id="412755"/>
    <lineage>
        <taxon>unclassified sequences</taxon>
        <taxon>metagenomes</taxon>
        <taxon>ecological metagenomes</taxon>
    </lineage>
</organism>
<protein>
    <recommendedName>
        <fullName evidence="1">Peptidase M15A C-terminal domain-containing protein</fullName>
    </recommendedName>
</protein>
<accession>X1S183</accession>
<comment type="caution">
    <text evidence="2">The sequence shown here is derived from an EMBL/GenBank/DDBJ whole genome shotgun (WGS) entry which is preliminary data.</text>
</comment>